<sequence length="124" mass="14073">MGNYFKNEIFAVLRHGRHHHLRAEWAPHPDHRGRIGPRRVEEGRGDVVRLEDPQGHPLRHLPHSVRPPDGDSLQAVLHLPHRDEDGRHSTHSLQGARGHLLQRQSVSSNVIVNPPAVRLSDCEV</sequence>
<feature type="region of interest" description="Disordered" evidence="1">
    <location>
        <begin position="24"/>
        <end position="72"/>
    </location>
</feature>
<protein>
    <submittedName>
        <fullName evidence="2">Uncharacterized protein</fullName>
    </submittedName>
</protein>
<dbReference type="AlphaFoldDB" id="A0A4Y2KE08"/>
<feature type="compositionally biased region" description="Basic and acidic residues" evidence="1">
    <location>
        <begin position="24"/>
        <end position="54"/>
    </location>
</feature>
<proteinExistence type="predicted"/>
<evidence type="ECO:0000313" key="2">
    <source>
        <dbReference type="EMBL" id="GBN00120.1"/>
    </source>
</evidence>
<comment type="caution">
    <text evidence="2">The sequence shown here is derived from an EMBL/GenBank/DDBJ whole genome shotgun (WGS) entry which is preliminary data.</text>
</comment>
<evidence type="ECO:0000256" key="1">
    <source>
        <dbReference type="SAM" id="MobiDB-lite"/>
    </source>
</evidence>
<dbReference type="Proteomes" id="UP000499080">
    <property type="component" value="Unassembled WGS sequence"/>
</dbReference>
<evidence type="ECO:0000313" key="3">
    <source>
        <dbReference type="Proteomes" id="UP000499080"/>
    </source>
</evidence>
<organism evidence="2 3">
    <name type="scientific">Araneus ventricosus</name>
    <name type="common">Orbweaver spider</name>
    <name type="synonym">Epeira ventricosa</name>
    <dbReference type="NCBI Taxonomy" id="182803"/>
    <lineage>
        <taxon>Eukaryota</taxon>
        <taxon>Metazoa</taxon>
        <taxon>Ecdysozoa</taxon>
        <taxon>Arthropoda</taxon>
        <taxon>Chelicerata</taxon>
        <taxon>Arachnida</taxon>
        <taxon>Araneae</taxon>
        <taxon>Araneomorphae</taxon>
        <taxon>Entelegynae</taxon>
        <taxon>Araneoidea</taxon>
        <taxon>Araneidae</taxon>
        <taxon>Araneus</taxon>
    </lineage>
</organism>
<accession>A0A4Y2KE08</accession>
<name>A0A4Y2KE08_ARAVE</name>
<gene>
    <name evidence="2" type="ORF">AVEN_275585_1</name>
</gene>
<keyword evidence="3" id="KW-1185">Reference proteome</keyword>
<dbReference type="EMBL" id="BGPR01004482">
    <property type="protein sequence ID" value="GBN00120.1"/>
    <property type="molecule type" value="Genomic_DNA"/>
</dbReference>
<reference evidence="2 3" key="1">
    <citation type="journal article" date="2019" name="Sci. Rep.">
        <title>Orb-weaving spider Araneus ventricosus genome elucidates the spidroin gene catalogue.</title>
        <authorList>
            <person name="Kono N."/>
            <person name="Nakamura H."/>
            <person name="Ohtoshi R."/>
            <person name="Moran D.A.P."/>
            <person name="Shinohara A."/>
            <person name="Yoshida Y."/>
            <person name="Fujiwara M."/>
            <person name="Mori M."/>
            <person name="Tomita M."/>
            <person name="Arakawa K."/>
        </authorList>
    </citation>
    <scope>NUCLEOTIDE SEQUENCE [LARGE SCALE GENOMIC DNA]</scope>
</reference>